<evidence type="ECO:0000256" key="7">
    <source>
        <dbReference type="ARBA" id="ARBA00022723"/>
    </source>
</evidence>
<keyword evidence="9 12" id="KW-0460">Magnesium</keyword>
<dbReference type="EMBL" id="JAGETV010000006">
    <property type="protein sequence ID" value="MBO1926926.1"/>
    <property type="molecule type" value="Genomic_DNA"/>
</dbReference>
<dbReference type="InterPro" id="IPR003374">
    <property type="entry name" value="ApbE-like_sf"/>
</dbReference>
<dbReference type="PANTHER" id="PTHR30040:SF2">
    <property type="entry name" value="FAD:PROTEIN FMN TRANSFERASE"/>
    <property type="match status" value="1"/>
</dbReference>
<keyword evidence="13" id="KW-0997">Cell inner membrane</keyword>
<keyword evidence="13" id="KW-0449">Lipoprotein</keyword>
<evidence type="ECO:0000256" key="10">
    <source>
        <dbReference type="ARBA" id="ARBA00031306"/>
    </source>
</evidence>
<evidence type="ECO:0000256" key="8">
    <source>
        <dbReference type="ARBA" id="ARBA00022827"/>
    </source>
</evidence>
<evidence type="ECO:0000256" key="12">
    <source>
        <dbReference type="PIRNR" id="PIRNR006268"/>
    </source>
</evidence>
<reference evidence="14 15" key="1">
    <citation type="submission" date="2021-03" db="EMBL/GenBank/DDBJ databases">
        <title>Thiomicrorhabdus sp.nov.,novel sulfur-oxidizing bacteria isolated from coastal sediment.</title>
        <authorList>
            <person name="Liu X."/>
        </authorList>
    </citation>
    <scope>NUCLEOTIDE SEQUENCE [LARGE SCALE GENOMIC DNA]</scope>
    <source>
        <strain evidence="14 15">6S2-11</strain>
    </source>
</reference>
<evidence type="ECO:0000256" key="9">
    <source>
        <dbReference type="ARBA" id="ARBA00022842"/>
    </source>
</evidence>
<dbReference type="InterPro" id="IPR024932">
    <property type="entry name" value="ApbE"/>
</dbReference>
<keyword evidence="6 12" id="KW-0808">Transferase</keyword>
<keyword evidence="8 12" id="KW-0274">FAD</keyword>
<dbReference type="PROSITE" id="PS51257">
    <property type="entry name" value="PROKAR_LIPOPROTEIN"/>
    <property type="match status" value="1"/>
</dbReference>
<evidence type="ECO:0000256" key="2">
    <source>
        <dbReference type="ARBA" id="ARBA00008282"/>
    </source>
</evidence>
<evidence type="ECO:0000313" key="14">
    <source>
        <dbReference type="EMBL" id="MBO1926926.1"/>
    </source>
</evidence>
<proteinExistence type="inferred from homology"/>
<comment type="caution">
    <text evidence="14">The sequence shown here is derived from an EMBL/GenBank/DDBJ whole genome shotgun (WGS) entry which is preliminary data.</text>
</comment>
<evidence type="ECO:0000256" key="5">
    <source>
        <dbReference type="ARBA" id="ARBA00022630"/>
    </source>
</evidence>
<keyword evidence="13" id="KW-1003">Cell membrane</keyword>
<name>A0ABS3Q3T1_9GAMM</name>
<keyword evidence="13" id="KW-0732">Signal</keyword>
<keyword evidence="5 12" id="KW-0285">Flavoprotein</keyword>
<evidence type="ECO:0000256" key="6">
    <source>
        <dbReference type="ARBA" id="ARBA00022679"/>
    </source>
</evidence>
<comment type="similarity">
    <text evidence="2 12 13">Belongs to the ApbE family.</text>
</comment>
<evidence type="ECO:0000256" key="11">
    <source>
        <dbReference type="ARBA" id="ARBA00048540"/>
    </source>
</evidence>
<dbReference type="GO" id="GO:0016740">
    <property type="term" value="F:transferase activity"/>
    <property type="evidence" value="ECO:0007669"/>
    <property type="project" value="UniProtKB-KW"/>
</dbReference>
<sequence length="339" mass="37523">MYRRHFLKSIPAIISAPLFFSACSQPLQAHQFQIIVFGTEVDITIYHPEQAVIEQAVAKINHDFQRFHHEWHAWEQGGILSKINNAIAVQKPITVAESVKRFILKSQQLSAASDYLFDPGIGKLIAMWGFHGDSWQGPPPSQEQIDRWLQQRPSIKDIYFTDNQLLSDNPDVQLDFGGNAKGLALDMALQSLATAGIKSALVSIGGDMKALGNKPQGKAWQIAISHPKNPQQPIASIAAQDGESVVTSGTYQRFYEWQGRRFSHIINPNTGYPADGFASVTVIHSDATTADSAATALLIAGPKQWREIAKKMAVEQVFCVAYDGKISQTKSMEKRLKLI</sequence>
<dbReference type="PIRSF" id="PIRSF006268">
    <property type="entry name" value="ApbE"/>
    <property type="match status" value="1"/>
</dbReference>
<gene>
    <name evidence="14" type="ORF">J3998_04995</name>
</gene>
<feature type="signal peptide" evidence="13">
    <location>
        <begin position="1"/>
        <end position="29"/>
    </location>
</feature>
<protein>
    <recommendedName>
        <fullName evidence="4 12">FAD:protein FMN transferase</fullName>
        <ecNumber evidence="3 12">2.7.1.180</ecNumber>
    </recommendedName>
    <alternativeName>
        <fullName evidence="10 12">Flavin transferase</fullName>
    </alternativeName>
</protein>
<keyword evidence="7 12" id="KW-0479">Metal-binding</keyword>
<comment type="catalytic activity">
    <reaction evidence="11 12 13">
        <text>L-threonyl-[protein] + FAD = FMN-L-threonyl-[protein] + AMP + H(+)</text>
        <dbReference type="Rhea" id="RHEA:36847"/>
        <dbReference type="Rhea" id="RHEA-COMP:11060"/>
        <dbReference type="Rhea" id="RHEA-COMP:11061"/>
        <dbReference type="ChEBI" id="CHEBI:15378"/>
        <dbReference type="ChEBI" id="CHEBI:30013"/>
        <dbReference type="ChEBI" id="CHEBI:57692"/>
        <dbReference type="ChEBI" id="CHEBI:74257"/>
        <dbReference type="ChEBI" id="CHEBI:456215"/>
        <dbReference type="EC" id="2.7.1.180"/>
    </reaction>
</comment>
<accession>A0ABS3Q3T1</accession>
<dbReference type="PANTHER" id="PTHR30040">
    <property type="entry name" value="THIAMINE BIOSYNTHESIS LIPOPROTEIN APBE"/>
    <property type="match status" value="1"/>
</dbReference>
<evidence type="ECO:0000256" key="4">
    <source>
        <dbReference type="ARBA" id="ARBA00016337"/>
    </source>
</evidence>
<evidence type="ECO:0000313" key="15">
    <source>
        <dbReference type="Proteomes" id="UP000664835"/>
    </source>
</evidence>
<evidence type="ECO:0000256" key="3">
    <source>
        <dbReference type="ARBA" id="ARBA00011955"/>
    </source>
</evidence>
<feature type="chain" id="PRO_5044974938" description="FAD:protein FMN transferase" evidence="13">
    <location>
        <begin position="30"/>
        <end position="339"/>
    </location>
</feature>
<keyword evidence="15" id="KW-1185">Reference proteome</keyword>
<comment type="function">
    <text evidence="13">Flavin transferase that catalyzes the transfer of the FMN moiety of FAD and its covalent binding to the hydroxyl group of a threonine residue in a target flavoprotein.</text>
</comment>
<keyword evidence="13" id="KW-0472">Membrane</keyword>
<dbReference type="RefSeq" id="WP_208148372.1">
    <property type="nucleotide sequence ID" value="NZ_JAGETV010000006.1"/>
</dbReference>
<comment type="cofactor">
    <cofactor evidence="1 13">
        <name>Mg(2+)</name>
        <dbReference type="ChEBI" id="CHEBI:18420"/>
    </cofactor>
</comment>
<dbReference type="Pfam" id="PF02424">
    <property type="entry name" value="ApbE"/>
    <property type="match status" value="1"/>
</dbReference>
<evidence type="ECO:0000256" key="13">
    <source>
        <dbReference type="RuleBase" id="RU363002"/>
    </source>
</evidence>
<evidence type="ECO:0000256" key="1">
    <source>
        <dbReference type="ARBA" id="ARBA00001946"/>
    </source>
</evidence>
<organism evidence="14 15">
    <name type="scientific">Thiomicrorhabdus marina</name>
    <dbReference type="NCBI Taxonomy" id="2818442"/>
    <lineage>
        <taxon>Bacteria</taxon>
        <taxon>Pseudomonadati</taxon>
        <taxon>Pseudomonadota</taxon>
        <taxon>Gammaproteobacteria</taxon>
        <taxon>Thiotrichales</taxon>
        <taxon>Piscirickettsiaceae</taxon>
        <taxon>Thiomicrorhabdus</taxon>
    </lineage>
</organism>
<dbReference type="EC" id="2.7.1.180" evidence="3 12"/>
<dbReference type="Gene3D" id="3.10.520.10">
    <property type="entry name" value="ApbE-like domains"/>
    <property type="match status" value="1"/>
</dbReference>
<dbReference type="SUPFAM" id="SSF143631">
    <property type="entry name" value="ApbE-like"/>
    <property type="match status" value="1"/>
</dbReference>
<comment type="subcellular location">
    <subcellularLocation>
        <location evidence="13">Cell inner membrane</location>
        <topology evidence="13">Lipid-anchor</topology>
        <orientation evidence="13">Periplasmic side</orientation>
    </subcellularLocation>
</comment>
<dbReference type="Proteomes" id="UP000664835">
    <property type="component" value="Unassembled WGS sequence"/>
</dbReference>